<keyword evidence="3" id="KW-1185">Reference proteome</keyword>
<dbReference type="Proteomes" id="UP001235840">
    <property type="component" value="Unassembled WGS sequence"/>
</dbReference>
<gene>
    <name evidence="2" type="ORF">J2S11_002342</name>
</gene>
<keyword evidence="1" id="KW-0812">Transmembrane</keyword>
<reference evidence="2 3" key="1">
    <citation type="submission" date="2023-07" db="EMBL/GenBank/DDBJ databases">
        <title>Genomic Encyclopedia of Type Strains, Phase IV (KMG-IV): sequencing the most valuable type-strain genomes for metagenomic binning, comparative biology and taxonomic classification.</title>
        <authorList>
            <person name="Goeker M."/>
        </authorList>
    </citation>
    <scope>NUCLEOTIDE SEQUENCE [LARGE SCALE GENOMIC DNA]</scope>
    <source>
        <strain evidence="2 3">DSM 12751</strain>
    </source>
</reference>
<dbReference type="RefSeq" id="WP_307394636.1">
    <property type="nucleotide sequence ID" value="NZ_BAAADK010000020.1"/>
</dbReference>
<name>A0ABT9VZK8_9BACI</name>
<dbReference type="InterPro" id="IPR009526">
    <property type="entry name" value="DUF1146"/>
</dbReference>
<dbReference type="NCBIfam" id="TIGR02327">
    <property type="entry name" value="int_mem_ywzB"/>
    <property type="match status" value="1"/>
</dbReference>
<comment type="caution">
    <text evidence="2">The sequence shown here is derived from an EMBL/GenBank/DDBJ whole genome shotgun (WGS) entry which is preliminary data.</text>
</comment>
<evidence type="ECO:0000256" key="1">
    <source>
        <dbReference type="SAM" id="Phobius"/>
    </source>
</evidence>
<dbReference type="Pfam" id="PF06612">
    <property type="entry name" value="DUF1146"/>
    <property type="match status" value="1"/>
</dbReference>
<proteinExistence type="predicted"/>
<accession>A0ABT9VZK8</accession>
<keyword evidence="1" id="KW-1133">Transmembrane helix</keyword>
<dbReference type="EMBL" id="JAUSTY010000008">
    <property type="protein sequence ID" value="MDQ0166438.1"/>
    <property type="molecule type" value="Genomic_DNA"/>
</dbReference>
<feature type="transmembrane region" description="Helical" evidence="1">
    <location>
        <begin position="12"/>
        <end position="31"/>
    </location>
</feature>
<feature type="transmembrane region" description="Helical" evidence="1">
    <location>
        <begin position="51"/>
        <end position="71"/>
    </location>
</feature>
<evidence type="ECO:0000313" key="2">
    <source>
        <dbReference type="EMBL" id="MDQ0166438.1"/>
    </source>
</evidence>
<evidence type="ECO:0000313" key="3">
    <source>
        <dbReference type="Proteomes" id="UP001235840"/>
    </source>
</evidence>
<sequence length="81" mass="9282">MWDAAGNALASAAMFNMVVSLVFIAISWWALQVFKFDLFIRNVNSVQAKLLQLLLSVFIGHGVASFFIEYLNWTTMLRYIF</sequence>
<keyword evidence="1" id="KW-0472">Membrane</keyword>
<protein>
    <submittedName>
        <fullName evidence="2">Integral membrane protein (TIGR02327 family)</fullName>
    </submittedName>
</protein>
<organism evidence="2 3">
    <name type="scientific">Caldalkalibacillus horti</name>
    <dbReference type="NCBI Taxonomy" id="77523"/>
    <lineage>
        <taxon>Bacteria</taxon>
        <taxon>Bacillati</taxon>
        <taxon>Bacillota</taxon>
        <taxon>Bacilli</taxon>
        <taxon>Bacillales</taxon>
        <taxon>Bacillaceae</taxon>
        <taxon>Caldalkalibacillus</taxon>
    </lineage>
</organism>